<accession>A0A4R0PBF8</accession>
<feature type="transmembrane region" description="Helical" evidence="1">
    <location>
        <begin position="256"/>
        <end position="278"/>
    </location>
</feature>
<comment type="caution">
    <text evidence="2">The sequence shown here is derived from an EMBL/GenBank/DDBJ whole genome shotgun (WGS) entry which is preliminary data.</text>
</comment>
<dbReference type="Proteomes" id="UP000291301">
    <property type="component" value="Unassembled WGS sequence"/>
</dbReference>
<organism evidence="2 3">
    <name type="scientific">Oricola cellulosilytica</name>
    <dbReference type="NCBI Taxonomy" id="1429082"/>
    <lineage>
        <taxon>Bacteria</taxon>
        <taxon>Pseudomonadati</taxon>
        <taxon>Pseudomonadota</taxon>
        <taxon>Alphaproteobacteria</taxon>
        <taxon>Hyphomicrobiales</taxon>
        <taxon>Ahrensiaceae</taxon>
        <taxon>Oricola</taxon>
    </lineage>
</organism>
<keyword evidence="1" id="KW-0472">Membrane</keyword>
<dbReference type="InterPro" id="IPR018688">
    <property type="entry name" value="PpoB2-like"/>
</dbReference>
<gene>
    <name evidence="2" type="ORF">E0D97_08795</name>
</gene>
<feature type="transmembrane region" description="Helical" evidence="1">
    <location>
        <begin position="124"/>
        <end position="145"/>
    </location>
</feature>
<evidence type="ECO:0000313" key="2">
    <source>
        <dbReference type="EMBL" id="TCD14601.1"/>
    </source>
</evidence>
<evidence type="ECO:0000256" key="1">
    <source>
        <dbReference type="SAM" id="Phobius"/>
    </source>
</evidence>
<keyword evidence="3" id="KW-1185">Reference proteome</keyword>
<feature type="transmembrane region" description="Helical" evidence="1">
    <location>
        <begin position="21"/>
        <end position="41"/>
    </location>
</feature>
<name>A0A4R0PBF8_9HYPH</name>
<sequence>MPATGKPIHGEGSVRQDRMRVATAIAVLVAFAAVYTIAGVGTNMSALDMTFGRGMHAGEGMGAMALGVPGGWGGAKFALVFLMWWLMMIAMMLPSAAPTILLYTALLRHLPDTAERRVRSGAFMAGYLAAWALFSLWATAAQWWFEAASLISPAKMAFTEGIAAQLLLIAVGAYQFHPLKVRCLAQCRTPSDLIARQYRPGISGAAQAGFRHGAFCLGCCTALMALLFVGGIMNLFWIFGLAALVALEKSAPCGRFIGRAVGAGLCGLGIAGLGLLAVS</sequence>
<protein>
    <submittedName>
        <fullName evidence="2">DUF2182 domain-containing protein</fullName>
    </submittedName>
</protein>
<reference evidence="2 3" key="1">
    <citation type="journal article" date="2015" name="Antonie Van Leeuwenhoek">
        <title>Oricola cellulosilytica gen. nov., sp. nov., a cellulose-degrading bacterium of the family Phyllobacteriaceae isolated from surface seashore water, and emended descriptions of Mesorhizobium loti and Phyllobacterium myrsinacearum.</title>
        <authorList>
            <person name="Hameed A."/>
            <person name="Shahina M."/>
            <person name="Lai W.A."/>
            <person name="Lin S.Y."/>
            <person name="Young L.S."/>
            <person name="Liu Y.C."/>
            <person name="Hsu Y.H."/>
            <person name="Young C.C."/>
        </authorList>
    </citation>
    <scope>NUCLEOTIDE SEQUENCE [LARGE SCALE GENOMIC DNA]</scope>
    <source>
        <strain evidence="2 3">KCTC 52183</strain>
    </source>
</reference>
<dbReference type="OrthoDB" id="164118at2"/>
<feature type="transmembrane region" description="Helical" evidence="1">
    <location>
        <begin position="215"/>
        <end position="244"/>
    </location>
</feature>
<dbReference type="Pfam" id="PF09948">
    <property type="entry name" value="PpoB2"/>
    <property type="match status" value="1"/>
</dbReference>
<keyword evidence="1" id="KW-1133">Transmembrane helix</keyword>
<feature type="transmembrane region" description="Helical" evidence="1">
    <location>
        <begin position="157"/>
        <end position="176"/>
    </location>
</feature>
<dbReference type="EMBL" id="SJST01000003">
    <property type="protein sequence ID" value="TCD14601.1"/>
    <property type="molecule type" value="Genomic_DNA"/>
</dbReference>
<dbReference type="AlphaFoldDB" id="A0A4R0PBF8"/>
<keyword evidence="1" id="KW-0812">Transmembrane</keyword>
<feature type="transmembrane region" description="Helical" evidence="1">
    <location>
        <begin position="82"/>
        <end position="103"/>
    </location>
</feature>
<proteinExistence type="predicted"/>
<evidence type="ECO:0000313" key="3">
    <source>
        <dbReference type="Proteomes" id="UP000291301"/>
    </source>
</evidence>